<evidence type="ECO:0000313" key="3">
    <source>
        <dbReference type="Proteomes" id="UP000198881"/>
    </source>
</evidence>
<keyword evidence="1" id="KW-0812">Transmembrane</keyword>
<feature type="transmembrane region" description="Helical" evidence="1">
    <location>
        <begin position="229"/>
        <end position="248"/>
    </location>
</feature>
<keyword evidence="1" id="KW-0472">Membrane</keyword>
<feature type="transmembrane region" description="Helical" evidence="1">
    <location>
        <begin position="78"/>
        <end position="101"/>
    </location>
</feature>
<protein>
    <submittedName>
        <fullName evidence="2">Uncharacterized protein</fullName>
    </submittedName>
</protein>
<dbReference type="Proteomes" id="UP000198881">
    <property type="component" value="Unassembled WGS sequence"/>
</dbReference>
<evidence type="ECO:0000313" key="2">
    <source>
        <dbReference type="EMBL" id="SFV20202.1"/>
    </source>
</evidence>
<dbReference type="OrthoDB" id="3209791at2"/>
<feature type="transmembrane region" description="Helical" evidence="1">
    <location>
        <begin position="190"/>
        <end position="209"/>
    </location>
</feature>
<proteinExistence type="predicted"/>
<evidence type="ECO:0000256" key="1">
    <source>
        <dbReference type="SAM" id="Phobius"/>
    </source>
</evidence>
<organism evidence="2 3">
    <name type="scientific">Micrococcus terreus</name>
    <dbReference type="NCBI Taxonomy" id="574650"/>
    <lineage>
        <taxon>Bacteria</taxon>
        <taxon>Bacillati</taxon>
        <taxon>Actinomycetota</taxon>
        <taxon>Actinomycetes</taxon>
        <taxon>Micrococcales</taxon>
        <taxon>Micrococcaceae</taxon>
        <taxon>Micrococcus</taxon>
    </lineage>
</organism>
<dbReference type="AlphaFoldDB" id="A0A1I7ME36"/>
<dbReference type="EMBL" id="FPCG01000001">
    <property type="protein sequence ID" value="SFV20202.1"/>
    <property type="molecule type" value="Genomic_DNA"/>
</dbReference>
<sequence length="253" mass="26933">MTTSTAPTAPAPAPAPARRSRILSAFRLQFIVRQMVWVPLVVFVVSWLIALGIAAWLRSILDQGVNAGSPIYTGASQAAIWTVAFMAAYAASHTFPFGLALSYSRRVYMTGTALAFLAVSAGFGLLFGIGAALEQATDGFGIHAYNFALPYLMQNGTVGAGVFATLVCLVVMLVGFVSAMLYKRVSVMQLWLIILGLVVVLAAILLLVIQNDALPTLWQWIVEQTPLTLSAWLVAAAAALTALGYGLIRRATP</sequence>
<feature type="transmembrane region" description="Helical" evidence="1">
    <location>
        <begin position="153"/>
        <end position="178"/>
    </location>
</feature>
<name>A0A1I7ME36_9MICC</name>
<reference evidence="2 3" key="1">
    <citation type="submission" date="2016-10" db="EMBL/GenBank/DDBJ databases">
        <authorList>
            <person name="de Groot N.N."/>
        </authorList>
    </citation>
    <scope>NUCLEOTIDE SEQUENCE [LARGE SCALE GENOMIC DNA]</scope>
    <source>
        <strain evidence="2 3">CGMCC 1.7054</strain>
    </source>
</reference>
<accession>A0A1I7ME36</accession>
<keyword evidence="3" id="KW-1185">Reference proteome</keyword>
<gene>
    <name evidence="2" type="ORF">SAMN04487966_101219</name>
</gene>
<feature type="transmembrane region" description="Helical" evidence="1">
    <location>
        <begin position="113"/>
        <end position="133"/>
    </location>
</feature>
<feature type="transmembrane region" description="Helical" evidence="1">
    <location>
        <begin position="36"/>
        <end position="58"/>
    </location>
</feature>
<dbReference type="RefSeq" id="WP_091693007.1">
    <property type="nucleotide sequence ID" value="NZ_FPCG01000001.1"/>
</dbReference>
<dbReference type="STRING" id="574650.SAMN04487966_101219"/>
<keyword evidence="1" id="KW-1133">Transmembrane helix</keyword>